<organism evidence="1 2">
    <name type="scientific">Salmonella enterica subsp. enterica serovar Bovismorbificans</name>
    <dbReference type="NCBI Taxonomy" id="58097"/>
    <lineage>
        <taxon>Bacteria</taxon>
        <taxon>Pseudomonadati</taxon>
        <taxon>Pseudomonadota</taxon>
        <taxon>Gammaproteobacteria</taxon>
        <taxon>Enterobacterales</taxon>
        <taxon>Enterobacteriaceae</taxon>
        <taxon>Salmonella</taxon>
    </lineage>
</organism>
<dbReference type="EMBL" id="CQPD01000028">
    <property type="protein sequence ID" value="CNU49864.1"/>
    <property type="molecule type" value="Genomic_DNA"/>
</dbReference>
<proteinExistence type="predicted"/>
<sequence length="67" mass="7554">MVYGTAHHRASCGFLYRYRFAGNHRLVNEAAAFGHFAVNRDPLAWPNLHTVAQHNLVDRDIHDAALA</sequence>
<evidence type="ECO:0000313" key="2">
    <source>
        <dbReference type="Proteomes" id="UP000042394"/>
    </source>
</evidence>
<protein>
    <submittedName>
        <fullName evidence="1">Uncharacterized protein</fullName>
    </submittedName>
</protein>
<name>A0A655D626_SALET</name>
<reference evidence="1 2" key="1">
    <citation type="submission" date="2015-03" db="EMBL/GenBank/DDBJ databases">
        <authorList>
            <consortium name="Pathogen Informatics"/>
        </authorList>
    </citation>
    <scope>NUCLEOTIDE SEQUENCE [LARGE SCALE GENOMIC DNA]</scope>
    <source>
        <strain evidence="1 2">D4891</strain>
    </source>
</reference>
<evidence type="ECO:0000313" key="1">
    <source>
        <dbReference type="EMBL" id="CNU49864.1"/>
    </source>
</evidence>
<accession>A0A655D626</accession>
<dbReference type="Proteomes" id="UP000042394">
    <property type="component" value="Unassembled WGS sequence"/>
</dbReference>
<dbReference type="AlphaFoldDB" id="A0A655D626"/>
<gene>
    <name evidence="1" type="ORF">ERS008207_02838</name>
</gene>
<dbReference type="AntiFam" id="ANF00076">
    <property type="entry name" value="Shadow ORF (opposite copA)"/>
</dbReference>